<evidence type="ECO:0000256" key="3">
    <source>
        <dbReference type="SAM" id="MobiDB-lite"/>
    </source>
</evidence>
<dbReference type="InterPro" id="IPR000219">
    <property type="entry name" value="DH_dom"/>
</dbReference>
<reference evidence="5" key="1">
    <citation type="thesis" date="2021" institute="BYU ScholarsArchive" country="Provo, UT, USA">
        <title>Applications of and Algorithms for Genome Assembly and Genomic Analyses with an Emphasis on Marine Teleosts.</title>
        <authorList>
            <person name="Pickett B.D."/>
        </authorList>
    </citation>
    <scope>NUCLEOTIDE SEQUENCE</scope>
    <source>
        <strain evidence="5">HI-2016</strain>
    </source>
</reference>
<dbReference type="SMART" id="SM00325">
    <property type="entry name" value="RhoGEF"/>
    <property type="match status" value="1"/>
</dbReference>
<dbReference type="PANTHER" id="PTHR46006">
    <property type="entry name" value="RHO GUANINE NUCLEOTIDE EXCHANGE FACTOR AT 64C, ISOFORM A"/>
    <property type="match status" value="1"/>
</dbReference>
<dbReference type="Gene3D" id="1.20.900.10">
    <property type="entry name" value="Dbl homology (DH) domain"/>
    <property type="match status" value="1"/>
</dbReference>
<dbReference type="PANTHER" id="PTHR46006:SF2">
    <property type="entry name" value="RHO GUANINE NUCLEOTIDE EXCHANGE FACTOR 3"/>
    <property type="match status" value="1"/>
</dbReference>
<dbReference type="AlphaFoldDB" id="A0A8T2NKZ7"/>
<accession>A0A8T2NKZ7</accession>
<dbReference type="PROSITE" id="PS00741">
    <property type="entry name" value="DH_1"/>
    <property type="match status" value="1"/>
</dbReference>
<dbReference type="GO" id="GO:0005737">
    <property type="term" value="C:cytoplasm"/>
    <property type="evidence" value="ECO:0007669"/>
    <property type="project" value="UniProtKB-SubCell"/>
</dbReference>
<dbReference type="GO" id="GO:0035025">
    <property type="term" value="P:positive regulation of Rho protein signal transduction"/>
    <property type="evidence" value="ECO:0007669"/>
    <property type="project" value="TreeGrafter"/>
</dbReference>
<comment type="subcellular location">
    <subcellularLocation>
        <location evidence="1">Cytoplasm</location>
    </subcellularLocation>
</comment>
<dbReference type="InterPro" id="IPR001331">
    <property type="entry name" value="GDS_CDC24_CS"/>
</dbReference>
<keyword evidence="6" id="KW-1185">Reference proteome</keyword>
<comment type="caution">
    <text evidence="5">The sequence shown here is derived from an EMBL/GenBank/DDBJ whole genome shotgun (WGS) entry which is preliminary data.</text>
</comment>
<name>A0A8T2NKZ7_9TELE</name>
<sequence>MSCGGAMTLSGNQCSGRPVWGSASALPCLYSYNSYCSNQVAAKALLDHKKQDHRVQDFLQRCLESPFSRKLDLWNFLDIPRSRLVKYPLLLREILKHTPNDHPDRQNLDEATDMIQGIVAEINVQTGESECRYYKERLLYLEESQRDLLIDRSRVLTCHGELKNNRGAPPTLHYKSELRDLSRPLAPPLGARGPVAGGVKAS</sequence>
<dbReference type="OrthoDB" id="5585231at2759"/>
<evidence type="ECO:0000256" key="1">
    <source>
        <dbReference type="ARBA" id="ARBA00004496"/>
    </source>
</evidence>
<feature type="region of interest" description="Disordered" evidence="3">
    <location>
        <begin position="183"/>
        <end position="202"/>
    </location>
</feature>
<dbReference type="SUPFAM" id="SSF48065">
    <property type="entry name" value="DBL homology domain (DH-domain)"/>
    <property type="match status" value="1"/>
</dbReference>
<evidence type="ECO:0000313" key="5">
    <source>
        <dbReference type="EMBL" id="KAG9337077.1"/>
    </source>
</evidence>
<evidence type="ECO:0000256" key="2">
    <source>
        <dbReference type="ARBA" id="ARBA00022490"/>
    </source>
</evidence>
<dbReference type="GO" id="GO:0035556">
    <property type="term" value="P:intracellular signal transduction"/>
    <property type="evidence" value="ECO:0007669"/>
    <property type="project" value="InterPro"/>
</dbReference>
<dbReference type="EMBL" id="JAFBMS010000096">
    <property type="protein sequence ID" value="KAG9337077.1"/>
    <property type="molecule type" value="Genomic_DNA"/>
</dbReference>
<feature type="domain" description="DH" evidence="4">
    <location>
        <begin position="32"/>
        <end position="125"/>
    </location>
</feature>
<proteinExistence type="predicted"/>
<dbReference type="InterPro" id="IPR035899">
    <property type="entry name" value="DBL_dom_sf"/>
</dbReference>
<dbReference type="PROSITE" id="PS50010">
    <property type="entry name" value="DH_2"/>
    <property type="match status" value="1"/>
</dbReference>
<gene>
    <name evidence="5" type="ORF">JZ751_029845</name>
</gene>
<organism evidence="5 6">
    <name type="scientific">Albula glossodonta</name>
    <name type="common">roundjaw bonefish</name>
    <dbReference type="NCBI Taxonomy" id="121402"/>
    <lineage>
        <taxon>Eukaryota</taxon>
        <taxon>Metazoa</taxon>
        <taxon>Chordata</taxon>
        <taxon>Craniata</taxon>
        <taxon>Vertebrata</taxon>
        <taxon>Euteleostomi</taxon>
        <taxon>Actinopterygii</taxon>
        <taxon>Neopterygii</taxon>
        <taxon>Teleostei</taxon>
        <taxon>Albuliformes</taxon>
        <taxon>Albulidae</taxon>
        <taxon>Albula</taxon>
    </lineage>
</organism>
<protein>
    <recommendedName>
        <fullName evidence="4">DH domain-containing protein</fullName>
    </recommendedName>
</protein>
<keyword evidence="2" id="KW-0963">Cytoplasm</keyword>
<dbReference type="InterPro" id="IPR051480">
    <property type="entry name" value="Endocytic_GEF_Adapter"/>
</dbReference>
<evidence type="ECO:0000259" key="4">
    <source>
        <dbReference type="PROSITE" id="PS50010"/>
    </source>
</evidence>
<dbReference type="GO" id="GO:0005085">
    <property type="term" value="F:guanyl-nucleotide exchange factor activity"/>
    <property type="evidence" value="ECO:0007669"/>
    <property type="project" value="InterPro"/>
</dbReference>
<evidence type="ECO:0000313" key="6">
    <source>
        <dbReference type="Proteomes" id="UP000824540"/>
    </source>
</evidence>
<dbReference type="Pfam" id="PF00621">
    <property type="entry name" value="RhoGEF"/>
    <property type="match status" value="1"/>
</dbReference>
<dbReference type="Proteomes" id="UP000824540">
    <property type="component" value="Unassembled WGS sequence"/>
</dbReference>